<dbReference type="RefSeq" id="WP_211314851.1">
    <property type="nucleotide sequence ID" value="NZ_QPJY01000003.1"/>
</dbReference>
<proteinExistence type="predicted"/>
<reference evidence="8 9" key="1">
    <citation type="submission" date="2018-07" db="EMBL/GenBank/DDBJ databases">
        <title>Genomic Encyclopedia of Type Strains, Phase IV (KMG-IV): sequencing the most valuable type-strain genomes for metagenomic binning, comparative biology and taxonomic classification.</title>
        <authorList>
            <person name="Goeker M."/>
        </authorList>
    </citation>
    <scope>NUCLEOTIDE SEQUENCE [LARGE SCALE GENOMIC DNA]</scope>
    <source>
        <strain evidence="8 9">DSM 26407</strain>
    </source>
</reference>
<dbReference type="Gene3D" id="1.10.510.10">
    <property type="entry name" value="Transferase(Phosphotransferase) domain 1"/>
    <property type="match status" value="1"/>
</dbReference>
<dbReference type="InterPro" id="IPR000719">
    <property type="entry name" value="Prot_kinase_dom"/>
</dbReference>
<evidence type="ECO:0000256" key="3">
    <source>
        <dbReference type="ARBA" id="ARBA00022777"/>
    </source>
</evidence>
<dbReference type="InterPro" id="IPR008271">
    <property type="entry name" value="Ser/Thr_kinase_AS"/>
</dbReference>
<evidence type="ECO:0000313" key="9">
    <source>
        <dbReference type="Proteomes" id="UP000252707"/>
    </source>
</evidence>
<dbReference type="Gene3D" id="3.30.200.20">
    <property type="entry name" value="Phosphorylase Kinase, domain 1"/>
    <property type="match status" value="1"/>
</dbReference>
<feature type="domain" description="Protein kinase" evidence="7">
    <location>
        <begin position="158"/>
        <end position="432"/>
    </location>
</feature>
<feature type="compositionally biased region" description="Pro residues" evidence="5">
    <location>
        <begin position="777"/>
        <end position="790"/>
    </location>
</feature>
<feature type="region of interest" description="Disordered" evidence="5">
    <location>
        <begin position="674"/>
        <end position="697"/>
    </location>
</feature>
<dbReference type="PROSITE" id="PS00108">
    <property type="entry name" value="PROTEIN_KINASE_ST"/>
    <property type="match status" value="1"/>
</dbReference>
<accession>A0A369CAT0</accession>
<feature type="region of interest" description="Disordered" evidence="5">
    <location>
        <begin position="751"/>
        <end position="812"/>
    </location>
</feature>
<feature type="transmembrane region" description="Helical" evidence="6">
    <location>
        <begin position="431"/>
        <end position="452"/>
    </location>
</feature>
<dbReference type="InterPro" id="IPR011009">
    <property type="entry name" value="Kinase-like_dom_sf"/>
</dbReference>
<keyword evidence="6" id="KW-1133">Transmembrane helix</keyword>
<dbReference type="EMBL" id="QPJY01000003">
    <property type="protein sequence ID" value="RCX31140.1"/>
    <property type="molecule type" value="Genomic_DNA"/>
</dbReference>
<feature type="compositionally biased region" description="Gly residues" evidence="5">
    <location>
        <begin position="112"/>
        <end position="131"/>
    </location>
</feature>
<evidence type="ECO:0000256" key="2">
    <source>
        <dbReference type="ARBA" id="ARBA00022741"/>
    </source>
</evidence>
<dbReference type="GO" id="GO:0005524">
    <property type="term" value="F:ATP binding"/>
    <property type="evidence" value="ECO:0007669"/>
    <property type="project" value="UniProtKB-KW"/>
</dbReference>
<evidence type="ECO:0000256" key="1">
    <source>
        <dbReference type="ARBA" id="ARBA00022679"/>
    </source>
</evidence>
<feature type="compositionally biased region" description="Basic and acidic residues" evidence="5">
    <location>
        <begin position="674"/>
        <end position="691"/>
    </location>
</feature>
<evidence type="ECO:0000256" key="6">
    <source>
        <dbReference type="SAM" id="Phobius"/>
    </source>
</evidence>
<comment type="caution">
    <text evidence="8">The sequence shown here is derived from an EMBL/GenBank/DDBJ whole genome shotgun (WGS) entry which is preliminary data.</text>
</comment>
<dbReference type="SUPFAM" id="SSF56112">
    <property type="entry name" value="Protein kinase-like (PK-like)"/>
    <property type="match status" value="1"/>
</dbReference>
<evidence type="ECO:0000256" key="5">
    <source>
        <dbReference type="SAM" id="MobiDB-lite"/>
    </source>
</evidence>
<gene>
    <name evidence="8" type="ORF">DFQ59_103104</name>
</gene>
<dbReference type="GO" id="GO:0004674">
    <property type="term" value="F:protein serine/threonine kinase activity"/>
    <property type="evidence" value="ECO:0007669"/>
    <property type="project" value="UniProtKB-KW"/>
</dbReference>
<dbReference type="Proteomes" id="UP000252707">
    <property type="component" value="Unassembled WGS sequence"/>
</dbReference>
<keyword evidence="9" id="KW-1185">Reference proteome</keyword>
<keyword evidence="3 8" id="KW-0418">Kinase</keyword>
<dbReference type="Pfam" id="PF00069">
    <property type="entry name" value="Pkinase"/>
    <property type="match status" value="1"/>
</dbReference>
<keyword evidence="2" id="KW-0547">Nucleotide-binding</keyword>
<keyword evidence="8" id="KW-0723">Serine/threonine-protein kinase</keyword>
<evidence type="ECO:0000256" key="4">
    <source>
        <dbReference type="ARBA" id="ARBA00022840"/>
    </source>
</evidence>
<dbReference type="AlphaFoldDB" id="A0A369CAT0"/>
<organism evidence="8 9">
    <name type="scientific">Thioalbus denitrificans</name>
    <dbReference type="NCBI Taxonomy" id="547122"/>
    <lineage>
        <taxon>Bacteria</taxon>
        <taxon>Pseudomonadati</taxon>
        <taxon>Pseudomonadota</taxon>
        <taxon>Gammaproteobacteria</taxon>
        <taxon>Chromatiales</taxon>
        <taxon>Ectothiorhodospiraceae</taxon>
        <taxon>Thioalbus</taxon>
    </lineage>
</organism>
<evidence type="ECO:0000259" key="7">
    <source>
        <dbReference type="PROSITE" id="PS50011"/>
    </source>
</evidence>
<evidence type="ECO:0000313" key="8">
    <source>
        <dbReference type="EMBL" id="RCX31140.1"/>
    </source>
</evidence>
<keyword evidence="4" id="KW-0067">ATP-binding</keyword>
<feature type="compositionally biased region" description="Low complexity" evidence="5">
    <location>
        <begin position="752"/>
        <end position="776"/>
    </location>
</feature>
<keyword evidence="1" id="KW-0808">Transferase</keyword>
<sequence length="812" mass="87050">MHPFQTALNEHLQGRLPEATLLDSCDAALAAGDLPVDELRAMADAARSEGLDPAVHAALRERIDAAPETSAPAPAMPPATGDGGETRLQSPPAAAPPAETHEPTRLAPGAGPASGAGPGATGAGNTTGGASSGWTNPADWEESPGGPARPGSVLKDRFVLESIIARGGMGVVYKARDLRKEEAHDRNPYLAVKVLTEDFRRHPDAFIALQREAKKAQSLAHPNVVTVYDFDRDGRTVFMTMELLEGESLSQVLKQLPPGGMEPKKAIELVDGMAEALAYAHRKGIVHSDFKPGNVFITREGVVKVLDFGIARAVKRPGHEQDVTLFDPGSLGALTPGYASCEMFEGEEPDPRDDIYGLACVAYELVAGRHPFNRLTAVQARDNRITPQTPKRLGRGQWRALQHALAFKRGERTPSVEQFMAELRPPKGRRLLAALAAVIVIAALAGGGGYLWNRMQGERLDARFAALEAAIGADRLAPPAEDNAAALLAALAADAAGDPRLEQARANLALAYLRHARAARAEGEWAAARAQVEAGREAGAGAAVNDALDAELALIEAGESNADRFAEQRAREARAAGLREQFAAGMEAMPPTAEGAAPLLDLLRELGQVAPTDPLLVEGRRQVAERLAGAVEALAAEGQWDAGESLLAESLRLLPESERLGAARDTLEQAREQATAAERERQRQAEAERQRQLAAQVNQHQRAVDALLAKPTFSPQWEQQVRGELAAVERLVPADDPWLVQTRTRLNELYRSRQQAQQPPPSRTTTTTPPTQQRSRQPPPQQQQQRPPPGGVGMDLDQILKEFETGGSGEVR</sequence>
<dbReference type="CDD" id="cd14014">
    <property type="entry name" value="STKc_PknB_like"/>
    <property type="match status" value="1"/>
</dbReference>
<protein>
    <submittedName>
        <fullName evidence="8">Serine/threonine protein kinase</fullName>
    </submittedName>
</protein>
<keyword evidence="6" id="KW-0472">Membrane</keyword>
<name>A0A369CAT0_9GAMM</name>
<keyword evidence="6" id="KW-0812">Transmembrane</keyword>
<feature type="region of interest" description="Disordered" evidence="5">
    <location>
        <begin position="66"/>
        <end position="152"/>
    </location>
</feature>
<dbReference type="PANTHER" id="PTHR43289">
    <property type="entry name" value="MITOGEN-ACTIVATED PROTEIN KINASE KINASE KINASE 20-RELATED"/>
    <property type="match status" value="1"/>
</dbReference>
<dbReference type="PROSITE" id="PS50011">
    <property type="entry name" value="PROTEIN_KINASE_DOM"/>
    <property type="match status" value="1"/>
</dbReference>
<dbReference type="PANTHER" id="PTHR43289:SF6">
    <property type="entry name" value="SERINE_THREONINE-PROTEIN KINASE NEKL-3"/>
    <property type="match status" value="1"/>
</dbReference>